<dbReference type="InterPro" id="IPR018715">
    <property type="entry name" value="DUF2239"/>
</dbReference>
<reference evidence="1 2" key="1">
    <citation type="submission" date="2018-05" db="EMBL/GenBank/DDBJ databases">
        <authorList>
            <person name="Lanie J.A."/>
            <person name="Ng W.-L."/>
            <person name="Kazmierczak K.M."/>
            <person name="Andrzejewski T.M."/>
            <person name="Davidsen T.M."/>
            <person name="Wayne K.J."/>
            <person name="Tettelin H."/>
            <person name="Glass J.I."/>
            <person name="Rusch D."/>
            <person name="Podicherti R."/>
            <person name="Tsui H.-C.T."/>
            <person name="Winkler M.E."/>
        </authorList>
    </citation>
    <scope>NUCLEOTIDE SEQUENCE [LARGE SCALE GENOMIC DNA]</scope>
    <source>
        <strain evidence="1 2">BUT-10</strain>
    </source>
</reference>
<dbReference type="AlphaFoldDB" id="A0A328B6J9"/>
<dbReference type="Proteomes" id="UP000249524">
    <property type="component" value="Unassembled WGS sequence"/>
</dbReference>
<dbReference type="RefSeq" id="WP_111277324.1">
    <property type="nucleotide sequence ID" value="NZ_QFYS01000009.1"/>
</dbReference>
<keyword evidence="2" id="KW-1185">Reference proteome</keyword>
<dbReference type="EMBL" id="QFYS01000009">
    <property type="protein sequence ID" value="RAK63010.1"/>
    <property type="molecule type" value="Genomic_DNA"/>
</dbReference>
<dbReference type="Pfam" id="PF09998">
    <property type="entry name" value="DUF2239"/>
    <property type="match status" value="1"/>
</dbReference>
<name>A0A328B6J9_9CAUL</name>
<sequence length="194" mass="20511">MIPHSSYTAFVDTRCVGSGSIEDVAVALADLSAGPPPLILDDATGAAVELDLRHGPDAAIADFRRRTLPQVEPGPARSGRGRPRLGVTAREVTLLPQHWDWLAGQPGGASAALRRLVDAARRTSAPGDRLRQARDAAYRAMAALAGDLPGFEEASRALFRPDWGAFDAVLSRWPPDVAAYLSHLSASVRASAAD</sequence>
<accession>A0A328B6J9</accession>
<protein>
    <submittedName>
        <fullName evidence="1">DUF2239 domain-containing protein</fullName>
    </submittedName>
</protein>
<gene>
    <name evidence="1" type="ORF">DJ019_17185</name>
</gene>
<organism evidence="1 2">
    <name type="scientific">Phenylobacterium kunshanense</name>
    <dbReference type="NCBI Taxonomy" id="1445034"/>
    <lineage>
        <taxon>Bacteria</taxon>
        <taxon>Pseudomonadati</taxon>
        <taxon>Pseudomonadota</taxon>
        <taxon>Alphaproteobacteria</taxon>
        <taxon>Caulobacterales</taxon>
        <taxon>Caulobacteraceae</taxon>
        <taxon>Phenylobacterium</taxon>
    </lineage>
</organism>
<proteinExistence type="predicted"/>
<dbReference type="OrthoDB" id="282960at2"/>
<evidence type="ECO:0000313" key="1">
    <source>
        <dbReference type="EMBL" id="RAK63010.1"/>
    </source>
</evidence>
<comment type="caution">
    <text evidence="1">The sequence shown here is derived from an EMBL/GenBank/DDBJ whole genome shotgun (WGS) entry which is preliminary data.</text>
</comment>
<evidence type="ECO:0000313" key="2">
    <source>
        <dbReference type="Proteomes" id="UP000249524"/>
    </source>
</evidence>